<dbReference type="PROSITE" id="PS50255">
    <property type="entry name" value="CYTOCHROME_B5_2"/>
    <property type="match status" value="1"/>
</dbReference>
<keyword evidence="2" id="KW-0547">Nucleotide-binding</keyword>
<dbReference type="SUPFAM" id="SSF55856">
    <property type="entry name" value="Cytochrome b5-like heme/steroid binding domain"/>
    <property type="match status" value="1"/>
</dbReference>
<evidence type="ECO:0000256" key="2">
    <source>
        <dbReference type="ARBA" id="ARBA00022741"/>
    </source>
</evidence>
<dbReference type="InterPro" id="IPR005654">
    <property type="entry name" value="ATPase_AFG1-like"/>
</dbReference>
<dbReference type="EMBL" id="HBHK01000563">
    <property type="protein sequence ID" value="CAD9662547.1"/>
    <property type="molecule type" value="Transcribed_RNA"/>
</dbReference>
<comment type="similarity">
    <text evidence="1">Belongs to the AFG1 ATPase family.</text>
</comment>
<dbReference type="GO" id="GO:0005739">
    <property type="term" value="C:mitochondrion"/>
    <property type="evidence" value="ECO:0007669"/>
    <property type="project" value="TreeGrafter"/>
</dbReference>
<name>A0A7S2W255_9STRA</name>
<proteinExistence type="inferred from homology"/>
<dbReference type="SUPFAM" id="SSF52540">
    <property type="entry name" value="P-loop containing nucleoside triphosphate hydrolases"/>
    <property type="match status" value="1"/>
</dbReference>
<dbReference type="GO" id="GO:0016887">
    <property type="term" value="F:ATP hydrolysis activity"/>
    <property type="evidence" value="ECO:0007669"/>
    <property type="project" value="InterPro"/>
</dbReference>
<keyword evidence="3" id="KW-0067">ATP-binding</keyword>
<accession>A0A7S2W255</accession>
<dbReference type="InterPro" id="IPR036400">
    <property type="entry name" value="Cyt_B5-like_heme/steroid_sf"/>
</dbReference>
<feature type="domain" description="Cytochrome b5 heme-binding" evidence="4">
    <location>
        <begin position="171"/>
        <end position="230"/>
    </location>
</feature>
<evidence type="ECO:0000256" key="1">
    <source>
        <dbReference type="ARBA" id="ARBA00010322"/>
    </source>
</evidence>
<dbReference type="Pfam" id="PF03969">
    <property type="entry name" value="AFG1_ATPase"/>
    <property type="match status" value="1"/>
</dbReference>
<evidence type="ECO:0000256" key="3">
    <source>
        <dbReference type="ARBA" id="ARBA00022840"/>
    </source>
</evidence>
<dbReference type="SMART" id="SM01117">
    <property type="entry name" value="Cyt-b5"/>
    <property type="match status" value="1"/>
</dbReference>
<gene>
    <name evidence="5" type="ORF">QSP1433_LOCUS365</name>
</gene>
<dbReference type="PANTHER" id="PTHR12169">
    <property type="entry name" value="ATPASE N2B"/>
    <property type="match status" value="1"/>
</dbReference>
<dbReference type="NCBIfam" id="NF040713">
    <property type="entry name" value="ZapE"/>
    <property type="match status" value="1"/>
</dbReference>
<evidence type="ECO:0000313" key="5">
    <source>
        <dbReference type="EMBL" id="CAD9662547.1"/>
    </source>
</evidence>
<dbReference type="Gene3D" id="3.10.120.10">
    <property type="entry name" value="Cytochrome b5-like heme/steroid binding domain"/>
    <property type="match status" value="1"/>
</dbReference>
<dbReference type="Gene3D" id="3.40.50.300">
    <property type="entry name" value="P-loop containing nucleotide triphosphate hydrolases"/>
    <property type="match status" value="1"/>
</dbReference>
<reference evidence="5" key="1">
    <citation type="submission" date="2021-01" db="EMBL/GenBank/DDBJ databases">
        <authorList>
            <person name="Corre E."/>
            <person name="Pelletier E."/>
            <person name="Niang G."/>
            <person name="Scheremetjew M."/>
            <person name="Finn R."/>
            <person name="Kale V."/>
            <person name="Holt S."/>
            <person name="Cochrane G."/>
            <person name="Meng A."/>
            <person name="Brown T."/>
            <person name="Cohen L."/>
        </authorList>
    </citation>
    <scope>NUCLEOTIDE SEQUENCE</scope>
    <source>
        <strain evidence="5">NY070348D</strain>
    </source>
</reference>
<organism evidence="5">
    <name type="scientific">Mucochytrium quahogii</name>
    <dbReference type="NCBI Taxonomy" id="96639"/>
    <lineage>
        <taxon>Eukaryota</taxon>
        <taxon>Sar</taxon>
        <taxon>Stramenopiles</taxon>
        <taxon>Bigyra</taxon>
        <taxon>Labyrinthulomycetes</taxon>
        <taxon>Thraustochytrida</taxon>
        <taxon>Thraustochytriidae</taxon>
        <taxon>Mucochytrium</taxon>
    </lineage>
</organism>
<dbReference type="InterPro" id="IPR027417">
    <property type="entry name" value="P-loop_NTPase"/>
</dbReference>
<dbReference type="GO" id="GO:0005524">
    <property type="term" value="F:ATP binding"/>
    <property type="evidence" value="ECO:0007669"/>
    <property type="project" value="UniProtKB-KW"/>
</dbReference>
<evidence type="ECO:0000259" key="4">
    <source>
        <dbReference type="PROSITE" id="PS50255"/>
    </source>
</evidence>
<dbReference type="PANTHER" id="PTHR12169:SF6">
    <property type="entry name" value="AFG1-LIKE ATPASE"/>
    <property type="match status" value="1"/>
</dbReference>
<dbReference type="InterPro" id="IPR001199">
    <property type="entry name" value="Cyt_B5-like_heme/steroid-bd"/>
</dbReference>
<dbReference type="AlphaFoldDB" id="A0A7S2W255"/>
<sequence length="636" mass="71625">MIGRQVLLCARNGQAAFSHVSGTFFFRSGRGGGCARGMKTIRKGELPTEGPRADYERLVQQGIIKRDRSQLRVVRALQRVYGSLDNYSPPNVSLVESKKQLQALKEQDNNGDGVLKSINDQFKMTLSLVSGSFGQVIGSGTQASSQAPSQQVPGEALVLTKAELALRRDLVAVEGVIYDLNAFAPNHPGGDVIRSTGGTDATAVFHQMHTEHMIKRGRRILEKYRVGTLVSSSDTAGQDETDVKELFPQGLYIYGGPGCGKTFAMDLFFESLPTGKKRRVHFHQFMLEIHRHQHIMKDQGLGDDIFLHIVDKIKDDCHILCLDEFMITDVADAMIVRKLFEALWRGGVVVVATSNRDPKELYRNGIQRHLFLPFIDELQERCKVTHLRSDTDYRLENMRRMQEQQEQQTSSTGRDRYFIKRGLGKNINKEFEDLWQLFTNGEEEVESCFIDVHGRQVEIPQVDEGRRVARVSFSQLCGDVEQPMSVADYIAMAREFDIIFVEAVPQIDLRDIDVARRFISFVDIMYDHKAGVIIDSFVEINELLNTHGLDDEGAAAILLRGNADIMGDEYLSQTVHDLDQPGDVEYNSLENQGSVDELFAFERAKSRLHEMQSPEYAQKATVAHCGLPAQPDFMKC</sequence>
<protein>
    <recommendedName>
        <fullName evidence="4">Cytochrome b5 heme-binding domain-containing protein</fullName>
    </recommendedName>
</protein>